<evidence type="ECO:0000256" key="4">
    <source>
        <dbReference type="ARBA" id="ARBA00022490"/>
    </source>
</evidence>
<evidence type="ECO:0000259" key="7">
    <source>
        <dbReference type="Pfam" id="PF21981"/>
    </source>
</evidence>
<feature type="domain" description="RecX first three-helical" evidence="8">
    <location>
        <begin position="61"/>
        <end position="95"/>
    </location>
</feature>
<protein>
    <recommendedName>
        <fullName evidence="3 5">Regulatory protein RecX</fullName>
    </recommendedName>
</protein>
<comment type="function">
    <text evidence="5">Modulates RecA activity.</text>
</comment>
<dbReference type="InterPro" id="IPR053926">
    <property type="entry name" value="RecX_HTH_1st"/>
</dbReference>
<dbReference type="Gene3D" id="1.10.10.10">
    <property type="entry name" value="Winged helix-like DNA-binding domain superfamily/Winged helix DNA-binding domain"/>
    <property type="match status" value="3"/>
</dbReference>
<dbReference type="InterPro" id="IPR036388">
    <property type="entry name" value="WH-like_DNA-bd_sf"/>
</dbReference>
<accession>A0ABS4G717</accession>
<dbReference type="InterPro" id="IPR053925">
    <property type="entry name" value="RecX_HTH_3rd"/>
</dbReference>
<organism evidence="9 10">
    <name type="scientific">Youngiibacter multivorans</name>
    <dbReference type="NCBI Taxonomy" id="937251"/>
    <lineage>
        <taxon>Bacteria</taxon>
        <taxon>Bacillati</taxon>
        <taxon>Bacillota</taxon>
        <taxon>Clostridia</taxon>
        <taxon>Eubacteriales</taxon>
        <taxon>Clostridiaceae</taxon>
        <taxon>Youngiibacter</taxon>
    </lineage>
</organism>
<evidence type="ECO:0000256" key="1">
    <source>
        <dbReference type="ARBA" id="ARBA00004496"/>
    </source>
</evidence>
<dbReference type="PANTHER" id="PTHR33602:SF1">
    <property type="entry name" value="REGULATORY PROTEIN RECX FAMILY PROTEIN"/>
    <property type="match status" value="1"/>
</dbReference>
<dbReference type="Pfam" id="PF21982">
    <property type="entry name" value="RecX_HTH1"/>
    <property type="match status" value="1"/>
</dbReference>
<dbReference type="Proteomes" id="UP001519271">
    <property type="component" value="Unassembled WGS sequence"/>
</dbReference>
<evidence type="ECO:0000256" key="5">
    <source>
        <dbReference type="HAMAP-Rule" id="MF_01114"/>
    </source>
</evidence>
<sequence>MKILSIEDDRRDKDRSRLTMDDGSIYPCHKELIVRMHLKTGMEFDEASLRDMVSADEKLRAKDDAFTFLERGYKTLEEVRRKLSAKGYDEDTIGSVSGLLEEYRMVDDERYARLYSNEKIRKAGVLKIRHDLQAKGVDKETIEVAIGSMSPDAERESCRSQAAKKLELLKKRESDQWKLRSKLYGFLVNKGFSRDTVSAVLRELLTDDEIDLD</sequence>
<comment type="caution">
    <text evidence="9">The sequence shown here is derived from an EMBL/GenBank/DDBJ whole genome shotgun (WGS) entry which is preliminary data.</text>
</comment>
<evidence type="ECO:0000256" key="3">
    <source>
        <dbReference type="ARBA" id="ARBA00018111"/>
    </source>
</evidence>
<dbReference type="HAMAP" id="MF_01114">
    <property type="entry name" value="RecX"/>
    <property type="match status" value="1"/>
</dbReference>
<dbReference type="InterPro" id="IPR003783">
    <property type="entry name" value="Regulatory_RecX"/>
</dbReference>
<feature type="domain" description="RecX third three-helical" evidence="7">
    <location>
        <begin position="154"/>
        <end position="201"/>
    </location>
</feature>
<evidence type="ECO:0000256" key="2">
    <source>
        <dbReference type="ARBA" id="ARBA00009695"/>
    </source>
</evidence>
<proteinExistence type="inferred from homology"/>
<dbReference type="InterPro" id="IPR053924">
    <property type="entry name" value="RecX_HTH_2nd"/>
</dbReference>
<dbReference type="Pfam" id="PF21981">
    <property type="entry name" value="RecX_HTH3"/>
    <property type="match status" value="1"/>
</dbReference>
<comment type="subcellular location">
    <subcellularLocation>
        <location evidence="1 5">Cytoplasm</location>
    </subcellularLocation>
</comment>
<dbReference type="PANTHER" id="PTHR33602">
    <property type="entry name" value="REGULATORY PROTEIN RECX FAMILY PROTEIN"/>
    <property type="match status" value="1"/>
</dbReference>
<gene>
    <name evidence="5" type="primary">recX</name>
    <name evidence="9" type="ORF">J2Z34_002876</name>
</gene>
<feature type="domain" description="RecX second three-helical" evidence="6">
    <location>
        <begin position="107"/>
        <end position="145"/>
    </location>
</feature>
<evidence type="ECO:0000259" key="6">
    <source>
        <dbReference type="Pfam" id="PF02631"/>
    </source>
</evidence>
<name>A0ABS4G717_9CLOT</name>
<keyword evidence="4 5" id="KW-0963">Cytoplasm</keyword>
<dbReference type="RefSeq" id="WP_209460539.1">
    <property type="nucleotide sequence ID" value="NZ_JAGGKC010000028.1"/>
</dbReference>
<dbReference type="Pfam" id="PF02631">
    <property type="entry name" value="RecX_HTH2"/>
    <property type="match status" value="1"/>
</dbReference>
<evidence type="ECO:0000313" key="10">
    <source>
        <dbReference type="Proteomes" id="UP001519271"/>
    </source>
</evidence>
<evidence type="ECO:0000313" key="9">
    <source>
        <dbReference type="EMBL" id="MBP1920365.1"/>
    </source>
</evidence>
<evidence type="ECO:0000259" key="8">
    <source>
        <dbReference type="Pfam" id="PF21982"/>
    </source>
</evidence>
<reference evidence="9 10" key="1">
    <citation type="submission" date="2021-03" db="EMBL/GenBank/DDBJ databases">
        <title>Genomic Encyclopedia of Type Strains, Phase IV (KMG-IV): sequencing the most valuable type-strain genomes for metagenomic binning, comparative biology and taxonomic classification.</title>
        <authorList>
            <person name="Goeker M."/>
        </authorList>
    </citation>
    <scope>NUCLEOTIDE SEQUENCE [LARGE SCALE GENOMIC DNA]</scope>
    <source>
        <strain evidence="9 10">DSM 6139</strain>
    </source>
</reference>
<dbReference type="EMBL" id="JAGGKC010000028">
    <property type="protein sequence ID" value="MBP1920365.1"/>
    <property type="molecule type" value="Genomic_DNA"/>
</dbReference>
<keyword evidence="10" id="KW-1185">Reference proteome</keyword>
<comment type="similarity">
    <text evidence="2 5">Belongs to the RecX family.</text>
</comment>